<evidence type="ECO:0000313" key="3">
    <source>
        <dbReference type="Proteomes" id="UP001151760"/>
    </source>
</evidence>
<dbReference type="Proteomes" id="UP001151760">
    <property type="component" value="Unassembled WGS sequence"/>
</dbReference>
<accession>A0ABQ4X584</accession>
<keyword evidence="1" id="KW-0812">Transmembrane</keyword>
<comment type="caution">
    <text evidence="2">The sequence shown here is derived from an EMBL/GenBank/DDBJ whole genome shotgun (WGS) entry which is preliminary data.</text>
</comment>
<evidence type="ECO:0008006" key="4">
    <source>
        <dbReference type="Google" id="ProtNLM"/>
    </source>
</evidence>
<reference evidence="2" key="2">
    <citation type="submission" date="2022-01" db="EMBL/GenBank/DDBJ databases">
        <authorList>
            <person name="Yamashiro T."/>
            <person name="Shiraishi A."/>
            <person name="Satake H."/>
            <person name="Nakayama K."/>
        </authorList>
    </citation>
    <scope>NUCLEOTIDE SEQUENCE</scope>
</reference>
<sequence length="131" mass="15509">MRNHIVKRIGDGKDTFMWHDNWWENGPLSGHIPMEIMGKYGISSDVKVVDMMKKGVWIWPNNTKDEMLMMSSVQDLRQGNDVPWCKMIWFSHYIPRNAFIILLAVIGRFATQDRLMKWYPIKSANFLLYND</sequence>
<keyword evidence="3" id="KW-1185">Reference proteome</keyword>
<evidence type="ECO:0000313" key="2">
    <source>
        <dbReference type="EMBL" id="GJS60321.1"/>
    </source>
</evidence>
<evidence type="ECO:0000256" key="1">
    <source>
        <dbReference type="SAM" id="Phobius"/>
    </source>
</evidence>
<proteinExistence type="predicted"/>
<protein>
    <recommendedName>
        <fullName evidence="4">Reverse transcriptase zinc-binding domain-containing protein</fullName>
    </recommendedName>
</protein>
<keyword evidence="1" id="KW-0472">Membrane</keyword>
<reference evidence="2" key="1">
    <citation type="journal article" date="2022" name="Int. J. Mol. Sci.">
        <title>Draft Genome of Tanacetum Coccineum: Genomic Comparison of Closely Related Tanacetum-Family Plants.</title>
        <authorList>
            <person name="Yamashiro T."/>
            <person name="Shiraishi A."/>
            <person name="Nakayama K."/>
            <person name="Satake H."/>
        </authorList>
    </citation>
    <scope>NUCLEOTIDE SEQUENCE</scope>
</reference>
<feature type="transmembrane region" description="Helical" evidence="1">
    <location>
        <begin position="93"/>
        <end position="110"/>
    </location>
</feature>
<dbReference type="EMBL" id="BQNB010009214">
    <property type="protein sequence ID" value="GJS60321.1"/>
    <property type="molecule type" value="Genomic_DNA"/>
</dbReference>
<gene>
    <name evidence="2" type="ORF">Tco_0655105</name>
</gene>
<name>A0ABQ4X584_9ASTR</name>
<keyword evidence="1" id="KW-1133">Transmembrane helix</keyword>
<organism evidence="2 3">
    <name type="scientific">Tanacetum coccineum</name>
    <dbReference type="NCBI Taxonomy" id="301880"/>
    <lineage>
        <taxon>Eukaryota</taxon>
        <taxon>Viridiplantae</taxon>
        <taxon>Streptophyta</taxon>
        <taxon>Embryophyta</taxon>
        <taxon>Tracheophyta</taxon>
        <taxon>Spermatophyta</taxon>
        <taxon>Magnoliopsida</taxon>
        <taxon>eudicotyledons</taxon>
        <taxon>Gunneridae</taxon>
        <taxon>Pentapetalae</taxon>
        <taxon>asterids</taxon>
        <taxon>campanulids</taxon>
        <taxon>Asterales</taxon>
        <taxon>Asteraceae</taxon>
        <taxon>Asteroideae</taxon>
        <taxon>Anthemideae</taxon>
        <taxon>Anthemidinae</taxon>
        <taxon>Tanacetum</taxon>
    </lineage>
</organism>